<evidence type="ECO:0000256" key="4">
    <source>
        <dbReference type="ARBA" id="ARBA00023136"/>
    </source>
</evidence>
<gene>
    <name evidence="7" type="ORF">BRAN1462_LOCUS11403</name>
</gene>
<feature type="domain" description="Bicarbonate transporter-like transmembrane" evidence="6">
    <location>
        <begin position="31"/>
        <end position="202"/>
    </location>
</feature>
<accession>A0A6V0FJW7</accession>
<feature type="transmembrane region" description="Helical" evidence="5">
    <location>
        <begin position="246"/>
        <end position="264"/>
    </location>
</feature>
<keyword evidence="4 5" id="KW-0472">Membrane</keyword>
<evidence type="ECO:0000256" key="1">
    <source>
        <dbReference type="ARBA" id="ARBA00004141"/>
    </source>
</evidence>
<dbReference type="GO" id="GO:0005452">
    <property type="term" value="F:solute:inorganic anion antiporter activity"/>
    <property type="evidence" value="ECO:0007669"/>
    <property type="project" value="InterPro"/>
</dbReference>
<dbReference type="PANTHER" id="PTHR11453:SF127">
    <property type="entry name" value="SOLUTE CARRIER FAMILY 4 MEMBER 11"/>
    <property type="match status" value="1"/>
</dbReference>
<feature type="transmembrane region" description="Helical" evidence="5">
    <location>
        <begin position="284"/>
        <end position="314"/>
    </location>
</feature>
<dbReference type="PANTHER" id="PTHR11453">
    <property type="entry name" value="ANION EXCHANGE PROTEIN"/>
    <property type="match status" value="1"/>
</dbReference>
<feature type="transmembrane region" description="Helical" evidence="5">
    <location>
        <begin position="396"/>
        <end position="415"/>
    </location>
</feature>
<dbReference type="InterPro" id="IPR003020">
    <property type="entry name" value="HCO3_transpt_euk"/>
</dbReference>
<keyword evidence="3 5" id="KW-1133">Transmembrane helix</keyword>
<dbReference type="Pfam" id="PF00955">
    <property type="entry name" value="HCO3_cotransp"/>
    <property type="match status" value="2"/>
</dbReference>
<comment type="subcellular location">
    <subcellularLocation>
        <location evidence="1">Membrane</location>
        <topology evidence="1">Multi-pass membrane protein</topology>
    </subcellularLocation>
</comment>
<dbReference type="AlphaFoldDB" id="A0A6V0FJW7"/>
<sequence>MGVLAPADEVHVLRSGGEDEDQDDGLVYTGRFAGGIRADIRRRLPWYVSDWTDGVRGGVKVFSAGLYMFAACLAPGIAFGAYFDQISGGETGVIEYLITQSVAGIIFALISGQPLVILRPTGPITVFISQLFAVTKSFELPYLAVMAWVGIFVGLYMVIMAVTDACAAIRHCSRFTQDLFGCFVSVIFISLGITNIVDKFTVKQDTYEATHQLILTVSTLWFAWNLARFNKTRFFNAKVREFVSDFAVPLSVIGNTLVANYLHIEVEPLPVPPYFEPTKLGRPWAVNICPADSCGGCVLVGAVAAIPLVLLFFIDQNVTSLLTQHPDHKLKKGAAFHYNFLLLGLFNMTFPLFGCPYVTGSLPHSPQFVRALASCEVVGDGREQKTVIKRVCENRIAPLLVNVLVLVCLPVIGTLRYIPTAVICDGLFLFMGLSGLPGNQLFERVMMFFTEDLPAMHFTSDEVPTWKMHIFTMVQGLYVVALFFVSRSPIALAFPVVLVSSIPVRMLLPRITGGILTRDMVEILDFAKKKGSSDATVVPKVALASQRDKCQEVLEDALCAKTIGHNAVNEDSSAAEAGDVGSVTRGDAERGQLVVDCAAEAAEKESWRGGPARPRSPAAALAAGLCCPALVSASAKAFGKQTE</sequence>
<feature type="transmembrane region" description="Helical" evidence="5">
    <location>
        <begin position="142"/>
        <end position="167"/>
    </location>
</feature>
<reference evidence="7" key="1">
    <citation type="submission" date="2021-01" db="EMBL/GenBank/DDBJ databases">
        <authorList>
            <person name="Corre E."/>
            <person name="Pelletier E."/>
            <person name="Niang G."/>
            <person name="Scheremetjew M."/>
            <person name="Finn R."/>
            <person name="Kale V."/>
            <person name="Holt S."/>
            <person name="Cochrane G."/>
            <person name="Meng A."/>
            <person name="Brown T."/>
            <person name="Cohen L."/>
        </authorList>
    </citation>
    <scope>NUCLEOTIDE SEQUENCE</scope>
    <source>
        <strain evidence="7">RCC3387</strain>
    </source>
</reference>
<dbReference type="InterPro" id="IPR011531">
    <property type="entry name" value="HCO3_transpt-like_TM_dom"/>
</dbReference>
<protein>
    <recommendedName>
        <fullName evidence="6">Bicarbonate transporter-like transmembrane domain-containing protein</fullName>
    </recommendedName>
</protein>
<dbReference type="GO" id="GO:0005886">
    <property type="term" value="C:plasma membrane"/>
    <property type="evidence" value="ECO:0007669"/>
    <property type="project" value="TreeGrafter"/>
</dbReference>
<evidence type="ECO:0000256" key="5">
    <source>
        <dbReference type="SAM" id="Phobius"/>
    </source>
</evidence>
<feature type="transmembrane region" description="Helical" evidence="5">
    <location>
        <begin position="335"/>
        <end position="359"/>
    </location>
</feature>
<feature type="domain" description="Bicarbonate transporter-like transmembrane" evidence="6">
    <location>
        <begin position="212"/>
        <end position="511"/>
    </location>
</feature>
<feature type="transmembrane region" description="Helical" evidence="5">
    <location>
        <begin position="209"/>
        <end position="226"/>
    </location>
</feature>
<dbReference type="GO" id="GO:0006820">
    <property type="term" value="P:monoatomic anion transport"/>
    <property type="evidence" value="ECO:0007669"/>
    <property type="project" value="InterPro"/>
</dbReference>
<feature type="transmembrane region" description="Helical" evidence="5">
    <location>
        <begin position="64"/>
        <end position="84"/>
    </location>
</feature>
<evidence type="ECO:0000313" key="7">
    <source>
        <dbReference type="EMBL" id="CAD9526965.1"/>
    </source>
</evidence>
<evidence type="ECO:0000256" key="3">
    <source>
        <dbReference type="ARBA" id="ARBA00022989"/>
    </source>
</evidence>
<keyword evidence="2 5" id="KW-0812">Transmembrane</keyword>
<dbReference type="GO" id="GO:0050801">
    <property type="term" value="P:monoatomic ion homeostasis"/>
    <property type="evidence" value="ECO:0007669"/>
    <property type="project" value="TreeGrafter"/>
</dbReference>
<evidence type="ECO:0000259" key="6">
    <source>
        <dbReference type="Pfam" id="PF00955"/>
    </source>
</evidence>
<feature type="transmembrane region" description="Helical" evidence="5">
    <location>
        <begin position="96"/>
        <end position="117"/>
    </location>
</feature>
<dbReference type="Gene3D" id="1.10.287.570">
    <property type="entry name" value="Helical hairpin bin"/>
    <property type="match status" value="1"/>
</dbReference>
<feature type="transmembrane region" description="Helical" evidence="5">
    <location>
        <begin position="179"/>
        <end position="197"/>
    </location>
</feature>
<dbReference type="EMBL" id="HBGW01018141">
    <property type="protein sequence ID" value="CAD9526965.1"/>
    <property type="molecule type" value="Transcribed_RNA"/>
</dbReference>
<name>A0A6V0FJW7_9DINO</name>
<evidence type="ECO:0000256" key="2">
    <source>
        <dbReference type="ARBA" id="ARBA00022692"/>
    </source>
</evidence>
<organism evidence="7">
    <name type="scientific">Zooxanthella nutricula</name>
    <dbReference type="NCBI Taxonomy" id="1333877"/>
    <lineage>
        <taxon>Eukaryota</taxon>
        <taxon>Sar</taxon>
        <taxon>Alveolata</taxon>
        <taxon>Dinophyceae</taxon>
        <taxon>Peridiniales</taxon>
        <taxon>Peridiniales incertae sedis</taxon>
        <taxon>Zooxanthella</taxon>
    </lineage>
</organism>
<proteinExistence type="predicted"/>